<dbReference type="InterPro" id="IPR017946">
    <property type="entry name" value="PLC-like_Pdiesterase_TIM-brl"/>
</dbReference>
<evidence type="ECO:0000256" key="1">
    <source>
        <dbReference type="SAM" id="SignalP"/>
    </source>
</evidence>
<evidence type="ECO:0000313" key="2">
    <source>
        <dbReference type="EMBL" id="CAE8586266.1"/>
    </source>
</evidence>
<dbReference type="PANTHER" id="PTHR13593:SF113">
    <property type="entry name" value="SI:DKEY-266F7.9"/>
    <property type="match status" value="1"/>
</dbReference>
<feature type="chain" id="PRO_5032815024" description="Phosphatidylinositol-specific phospholipase C X domain-containing protein" evidence="1">
    <location>
        <begin position="21"/>
        <end position="540"/>
    </location>
</feature>
<keyword evidence="3" id="KW-1185">Reference proteome</keyword>
<reference evidence="2" key="1">
    <citation type="submission" date="2021-02" db="EMBL/GenBank/DDBJ databases">
        <authorList>
            <person name="Dougan E. K."/>
            <person name="Rhodes N."/>
            <person name="Thang M."/>
            <person name="Chan C."/>
        </authorList>
    </citation>
    <scope>NUCLEOTIDE SEQUENCE</scope>
</reference>
<feature type="signal peptide" evidence="1">
    <location>
        <begin position="1"/>
        <end position="20"/>
    </location>
</feature>
<gene>
    <name evidence="2" type="ORF">PGLA1383_LOCUS5144</name>
</gene>
<evidence type="ECO:0008006" key="4">
    <source>
        <dbReference type="Google" id="ProtNLM"/>
    </source>
</evidence>
<dbReference type="PANTHER" id="PTHR13593">
    <property type="match status" value="1"/>
</dbReference>
<dbReference type="Proteomes" id="UP000654075">
    <property type="component" value="Unassembled WGS sequence"/>
</dbReference>
<evidence type="ECO:0000313" key="3">
    <source>
        <dbReference type="Proteomes" id="UP000654075"/>
    </source>
</evidence>
<dbReference type="SUPFAM" id="SSF51695">
    <property type="entry name" value="PLC-like phosphodiesterases"/>
    <property type="match status" value="1"/>
</dbReference>
<keyword evidence="1" id="KW-0732">Signal</keyword>
<dbReference type="Gene3D" id="3.20.20.190">
    <property type="entry name" value="Phosphatidylinositol (PI) phosphodiesterase"/>
    <property type="match status" value="1"/>
</dbReference>
<dbReference type="GO" id="GO:0008081">
    <property type="term" value="F:phosphoric diester hydrolase activity"/>
    <property type="evidence" value="ECO:0007669"/>
    <property type="project" value="InterPro"/>
</dbReference>
<accession>A0A813DHH0</accession>
<dbReference type="InterPro" id="IPR051057">
    <property type="entry name" value="PI-PLC_domain"/>
</dbReference>
<name>A0A813DHH0_POLGL</name>
<dbReference type="EMBL" id="CAJNNV010001988">
    <property type="protein sequence ID" value="CAE8586266.1"/>
    <property type="molecule type" value="Genomic_DNA"/>
</dbReference>
<sequence length="540" mass="59859">MAPSLLRIVLALAVKPFLTASEITLDLSNWIGQLAPVIGNATLLDLSLPGAHDAMTYDLSTSISDGYEGIGPVLSRILHGVTPILAGHFVRQQGQTQGISIIDMLNAGIRFIDFRIMYSQAPGRKTGHKDWYCLHGCQTVHRAAEYLRPVRAWLDRHPKEVVVFWASRHGDYGATGTDQYPDTEPAQRQAFFQEVQAVFGGLLFDSRKGRLNETSLAELWRRNERLVWYAADFVESTNSSFRALDARSILNRLPGGGWKTTAMRLLSNGSAQLHAARSQDRFLLMSMAQSAEIWYIEKAAEITFLPNVFGSQERLARRCAALFEIPNMTSWCPPALMDLSLLSNYYNQRVLEAAFRQGASDSSVDFPHAIYIDAIDHGGLIRTGTAKINPSLQTAVSHAGKHSDGYAYAPTLVAANVRRLCRRVASPQAACVEAARTEHPVRLWEAVTLTGLPCRRAAELAQVARYRDDQPAFLQHVFSCLTLNEGTLLILASLHIEDFNSDKLLLECSWAVPGSAGLRCSRIDLCNDRQWLVESPALHC</sequence>
<proteinExistence type="predicted"/>
<protein>
    <recommendedName>
        <fullName evidence="4">Phosphatidylinositol-specific phospholipase C X domain-containing protein</fullName>
    </recommendedName>
</protein>
<dbReference type="AlphaFoldDB" id="A0A813DHH0"/>
<dbReference type="GO" id="GO:0006629">
    <property type="term" value="P:lipid metabolic process"/>
    <property type="evidence" value="ECO:0007669"/>
    <property type="project" value="InterPro"/>
</dbReference>
<organism evidence="2 3">
    <name type="scientific">Polarella glacialis</name>
    <name type="common">Dinoflagellate</name>
    <dbReference type="NCBI Taxonomy" id="89957"/>
    <lineage>
        <taxon>Eukaryota</taxon>
        <taxon>Sar</taxon>
        <taxon>Alveolata</taxon>
        <taxon>Dinophyceae</taxon>
        <taxon>Suessiales</taxon>
        <taxon>Suessiaceae</taxon>
        <taxon>Polarella</taxon>
    </lineage>
</organism>
<comment type="caution">
    <text evidence="2">The sequence shown here is derived from an EMBL/GenBank/DDBJ whole genome shotgun (WGS) entry which is preliminary data.</text>
</comment>